<keyword evidence="2" id="KW-1185">Reference proteome</keyword>
<dbReference type="Proteomes" id="UP000886998">
    <property type="component" value="Unassembled WGS sequence"/>
</dbReference>
<protein>
    <submittedName>
        <fullName evidence="1">Uncharacterized protein</fullName>
    </submittedName>
</protein>
<sequence>MASPQKLQKKGLRFAKRNNEERALWCVCWNRSGIVQWEVILPSILFRGLDRLPSKWKAVIEINGDYTPD</sequence>
<comment type="caution">
    <text evidence="1">The sequence shown here is derived from an EMBL/GenBank/DDBJ whole genome shotgun (WGS) entry which is preliminary data.</text>
</comment>
<dbReference type="AlphaFoldDB" id="A0A8X6WVM6"/>
<evidence type="ECO:0000313" key="2">
    <source>
        <dbReference type="Proteomes" id="UP000886998"/>
    </source>
</evidence>
<name>A0A8X6WVM6_9ARAC</name>
<proteinExistence type="predicted"/>
<organism evidence="1 2">
    <name type="scientific">Trichonephila inaurata madagascariensis</name>
    <dbReference type="NCBI Taxonomy" id="2747483"/>
    <lineage>
        <taxon>Eukaryota</taxon>
        <taxon>Metazoa</taxon>
        <taxon>Ecdysozoa</taxon>
        <taxon>Arthropoda</taxon>
        <taxon>Chelicerata</taxon>
        <taxon>Arachnida</taxon>
        <taxon>Araneae</taxon>
        <taxon>Araneomorphae</taxon>
        <taxon>Entelegynae</taxon>
        <taxon>Araneoidea</taxon>
        <taxon>Nephilidae</taxon>
        <taxon>Trichonephila</taxon>
        <taxon>Trichonephila inaurata</taxon>
    </lineage>
</organism>
<dbReference type="OrthoDB" id="10541172at2759"/>
<reference evidence="1" key="1">
    <citation type="submission" date="2020-08" db="EMBL/GenBank/DDBJ databases">
        <title>Multicomponent nature underlies the extraordinary mechanical properties of spider dragline silk.</title>
        <authorList>
            <person name="Kono N."/>
            <person name="Nakamura H."/>
            <person name="Mori M."/>
            <person name="Yoshida Y."/>
            <person name="Ohtoshi R."/>
            <person name="Malay A.D."/>
            <person name="Moran D.A.P."/>
            <person name="Tomita M."/>
            <person name="Numata K."/>
            <person name="Arakawa K."/>
        </authorList>
    </citation>
    <scope>NUCLEOTIDE SEQUENCE</scope>
</reference>
<gene>
    <name evidence="1" type="ORF">TNIN_232181</name>
</gene>
<accession>A0A8X6WVM6</accession>
<evidence type="ECO:0000313" key="1">
    <source>
        <dbReference type="EMBL" id="GFY42158.1"/>
    </source>
</evidence>
<dbReference type="EMBL" id="BMAV01002911">
    <property type="protein sequence ID" value="GFY42158.1"/>
    <property type="molecule type" value="Genomic_DNA"/>
</dbReference>